<feature type="region of interest" description="Disordered" evidence="6">
    <location>
        <begin position="2093"/>
        <end position="2122"/>
    </location>
</feature>
<comment type="subcellular location">
    <subcellularLocation>
        <location evidence="1">Secreted</location>
    </subcellularLocation>
</comment>
<evidence type="ECO:0000259" key="9">
    <source>
        <dbReference type="Pfam" id="PF25023"/>
    </source>
</evidence>
<dbReference type="InterPro" id="IPR022385">
    <property type="entry name" value="Rhs_assc_core"/>
</dbReference>
<dbReference type="PANTHER" id="PTHR32305">
    <property type="match status" value="1"/>
</dbReference>
<keyword evidence="11" id="KW-1185">Reference proteome</keyword>
<keyword evidence="3" id="KW-0732">Signal</keyword>
<evidence type="ECO:0000313" key="11">
    <source>
        <dbReference type="Proteomes" id="UP000474159"/>
    </source>
</evidence>
<dbReference type="Gene3D" id="2.180.10.10">
    <property type="entry name" value="RHS repeat-associated core"/>
    <property type="match status" value="1"/>
</dbReference>
<organism evidence="10 11">
    <name type="scientific">Methylobacterium soli</name>
    <dbReference type="NCBI Taxonomy" id="553447"/>
    <lineage>
        <taxon>Bacteria</taxon>
        <taxon>Pseudomonadati</taxon>
        <taxon>Pseudomonadota</taxon>
        <taxon>Alphaproteobacteria</taxon>
        <taxon>Hyphomicrobiales</taxon>
        <taxon>Methylobacteriaceae</taxon>
        <taxon>Methylobacterium</taxon>
    </lineage>
</organism>
<dbReference type="InterPro" id="IPR028994">
    <property type="entry name" value="Integrin_alpha_N"/>
</dbReference>
<dbReference type="Proteomes" id="UP000474159">
    <property type="component" value="Unassembled WGS sequence"/>
</dbReference>
<dbReference type="GO" id="GO:0005576">
    <property type="term" value="C:extracellular region"/>
    <property type="evidence" value="ECO:0007669"/>
    <property type="project" value="UniProtKB-SubCell"/>
</dbReference>
<dbReference type="InterPro" id="IPR050708">
    <property type="entry name" value="T6SS_VgrG/RHS"/>
</dbReference>
<sequence>MADSPSDIISLPKGGGALSGIGEKFAADLHTGTGNFTIPIALPKGRSGFQPSLALAYSSGNGNGPFGLGWSLGVPAITRKVSKGVPRYDDSEDVFILSGAEDLVLVGTSGTATRYRPRTEGLFAEILHHRDAINDFWEVRGKDGLTSIYGTAASRGADTATVARPGQRDKVFCWKLTQTTDTFGNIIAYDYLADGGTDGPREWDQNLLARIRYVDYEAAGGTKFLVSVTFDYPDRPDPFSEYRAGFEIRTRRRCTRIAIATHADTDRLVRSYALTYLDQQAGAAGQAPPNGASLLASVKVIGHDGAATEAMPALELGYTPFEPAKRRFSALRGHGLPAGSLADKTLDLVDLFGSGLSDFVEVDGTVRYWRNLGASVFAAPRTMTDAPAGLSLADAGVQFVDADGDGRTDLLVTDGALSGYFPLGFDGRWAGTAFRRYSQAPSFNLKDPEVRLVDLDGDGVTDAVRSGTRLEYFYSRPGLGWSEAATAERQALEVFPDVNFSDPRVRWADFTGDGLRDVALVYDGNVDYWPNLGWGRWGKRIHMANSPRFPYGYDPRRILIGDVDGDGLADIVYVGPDSVTLWINQSGNGWSAPITIAGTPAVADPAAIRLADILGTGIEGVLWTRPADGSQRDRFFFLDFTGGRKPYLLRSTDNHCGAVTRVDYATSTSFYVADQRAPATRWKTPLPFPVHVVARVEVIDVLSKGKLTTEYRYRHGYWDGAEREFRGFAQVEQIDTESFEAFSGAGLHGPGMTFAAIDRAFFSAPTLSRHWFHQGPVGDEFGDWREPDWSAAYWHGDPGVLRHTETVNSILQGMPAGPDARRTRRDALRALRGSLLRRELYALDGSERENRPYTVEESSYGLIEIEPPAAGGGRPRVFFPHPLAQRMTQWERGDDPMTQSAFTGYRDEAGTFDPFGRPLSVTRIACPRGWRAMDERPVEPFLASRERTLYAAPADPADYIHNRAAKATTFEITGSAGKRIDDLVALADADPSLKVIGQSLTFYDGPAFTGLPLGQVGPYGAITRAESLVLTDDILDAAYGAAVPPYLAPGGAVAWTGEYPAPFLAALPAIAGYVHYPGGADPSAPKGYYSCVNRRRYDFQSGQPAKGLLIETLDPLHVGAEPAAHRQTIAYDDYAFLPVRVTDAAGLTTSATNDYRLLQAKEAVDPNGNISRVAFSPLGLAISTYILGKNATEGDRLRPSARLEYDFLAFENSPPENRQPIYARTIRHIHHDGDTDIALADRDETITTEYSDGFGRLLQTRVQAEDTRFGDPQFGGGETVLPALQSDGAGGDVTGFTNADRDAPNVLVSGWQVYDNKGRVVERYEVLFSKGWAYSQPDDAEFGQKVAMFRDPRGNVVRTVNADGSEQRVVMGVPGTIAAPDLAALDDFEPTPWESYAYDPNDNAGRTHPAASAGYAHHWSTPTSSLLDPMGRTIEQVARNRDPPAAGAALPPIVGLRTRTVYDLRGNVVTQVDAMGRAAFDGQVYDLANRKLASVSIDAGERRTVFDAGGNIVESRDGRGALTLRAHDGLNRPVRLWARDGAAQALTLRERIDYGDAGSPAQPAAERAAARAANRLGKVARHFDEAGVVRFERYDFKGNLVEKVRQVVGDAALLAGFAGPPAGWTVEAFRADWTDVDDPPLDATLYRVSSSFDALNRPKSITYPAGVDNLRRRLVPRYNRAGALDQVRLDNTVFVERIAYNARGQRVLVAYGNGVMTRSAYDPRTCRLARLRTERFTAAGPLAYRPAGAVFQDLAYEVDLAGNVLAIHDRAPESGILNAPLGKNALDRRFVHDALYHLSSASGRECDLPPDILWDAARRPTDLTKTRGYDETYRYDAAGNLTSLRHVSNGPGFTRTFAQAAGTNRLKTLTVGPTAFDYAYDVNGNMTGETASRHYVWDHADRMRAYRTQAGAAEPTVHAQYLYDAAGQRVKKLVRKQGGQVEVTVYIDGLFEHRTVRTGANVTVNNTLHVSDNGSRVATVRVGSALAGDATPTVKYALADHLGSSNVVLDDAGALVSREEYTPYGETSFGSHALKRYRFCGKERDEESGLVYFGSRYHAPWLGRWVSCDPAGPIDGLNLYCYVSDRPINAVDPIGRQEKESLPGGTGNTPEEDAKGAQPKAENVYPGGKDIAPVQENDNQSKELTINLTAAADTVKKAGKAYAQKFVEGTFVSGMIRSTGDKKLIEEYDRQKHIEDLHLMSQFLEDLTLTNVANAPSSSDKPVPRTSSIILMGGFAMAVAPELGEVGAAGGATRALALDARLSEVVPRVAFHGGYGDLRMLKYSSISITEGEVAGEQMRVLTTNNPRLHRTMHESIMEGTLELHPNEMLGPAPTLDPATGRYIHSEKLGITVFQTFGIQEGQVISYPLQCNVCRDWMASSAPGFLHLTPRRIWK</sequence>
<reference evidence="10 11" key="1">
    <citation type="submission" date="2019-09" db="EMBL/GenBank/DDBJ databases">
        <title>YIM 48816 draft genome.</title>
        <authorList>
            <person name="Jiang L."/>
        </authorList>
    </citation>
    <scope>NUCLEOTIDE SEQUENCE [LARGE SCALE GENOMIC DNA]</scope>
    <source>
        <strain evidence="10 11">YIM 48816</strain>
    </source>
</reference>
<dbReference type="Pfam" id="PF12255">
    <property type="entry name" value="TcdB_toxin_midC"/>
    <property type="match status" value="1"/>
</dbReference>
<dbReference type="Pfam" id="PF25023">
    <property type="entry name" value="TEN_YD-shell"/>
    <property type="match status" value="1"/>
</dbReference>
<keyword evidence="5" id="KW-0843">Virulence</keyword>
<evidence type="ECO:0000256" key="6">
    <source>
        <dbReference type="SAM" id="MobiDB-lite"/>
    </source>
</evidence>
<dbReference type="OrthoDB" id="9757552at2"/>
<evidence type="ECO:0000256" key="2">
    <source>
        <dbReference type="ARBA" id="ARBA00022525"/>
    </source>
</evidence>
<protein>
    <recommendedName>
        <fullName evidence="12">Toxin</fullName>
    </recommendedName>
</protein>
<dbReference type="InterPro" id="IPR022044">
    <property type="entry name" value="TcdB_toxin_mid/C"/>
</dbReference>
<dbReference type="PANTHER" id="PTHR32305:SF15">
    <property type="entry name" value="PROTEIN RHSA-RELATED"/>
    <property type="match status" value="1"/>
</dbReference>
<dbReference type="InterPro" id="IPR022045">
    <property type="entry name" value="TcdB_toxin_mid/N"/>
</dbReference>
<evidence type="ECO:0000256" key="4">
    <source>
        <dbReference type="ARBA" id="ARBA00022737"/>
    </source>
</evidence>
<evidence type="ECO:0000256" key="1">
    <source>
        <dbReference type="ARBA" id="ARBA00004613"/>
    </source>
</evidence>
<accession>A0A6L3SNX1</accession>
<evidence type="ECO:0008006" key="12">
    <source>
        <dbReference type="Google" id="ProtNLM"/>
    </source>
</evidence>
<proteinExistence type="predicted"/>
<dbReference type="EMBL" id="VZZK01000066">
    <property type="protein sequence ID" value="KAB1070246.1"/>
    <property type="molecule type" value="Genomic_DNA"/>
</dbReference>
<dbReference type="Pfam" id="PF13517">
    <property type="entry name" value="FG-GAP_3"/>
    <property type="match status" value="1"/>
</dbReference>
<feature type="domain" description="Insecticide toxin TcdB middle/C-terminal" evidence="7">
    <location>
        <begin position="828"/>
        <end position="937"/>
    </location>
</feature>
<feature type="domain" description="Insecticide toxin TcdB middle/N-terminal" evidence="8">
    <location>
        <begin position="595"/>
        <end position="738"/>
    </location>
</feature>
<dbReference type="InterPro" id="IPR013517">
    <property type="entry name" value="FG-GAP"/>
</dbReference>
<evidence type="ECO:0000259" key="8">
    <source>
        <dbReference type="Pfam" id="PF12256"/>
    </source>
</evidence>
<dbReference type="Pfam" id="PF03534">
    <property type="entry name" value="SpvB"/>
    <property type="match status" value="2"/>
</dbReference>
<feature type="domain" description="Teneurin-like YD-shell" evidence="9">
    <location>
        <begin position="1829"/>
        <end position="2069"/>
    </location>
</feature>
<dbReference type="RefSeq" id="WP_151005376.1">
    <property type="nucleotide sequence ID" value="NZ_VZZK01000066.1"/>
</dbReference>
<dbReference type="Pfam" id="PF12256">
    <property type="entry name" value="TcdB_toxin_midN"/>
    <property type="match status" value="1"/>
</dbReference>
<dbReference type="InterPro" id="IPR056823">
    <property type="entry name" value="TEN-like_YD-shell"/>
</dbReference>
<keyword evidence="2" id="KW-0964">Secreted</keyword>
<gene>
    <name evidence="10" type="ORF">F6X53_30310</name>
</gene>
<dbReference type="NCBIfam" id="TIGR03696">
    <property type="entry name" value="Rhs_assc_core"/>
    <property type="match status" value="1"/>
</dbReference>
<evidence type="ECO:0000259" key="7">
    <source>
        <dbReference type="Pfam" id="PF12255"/>
    </source>
</evidence>
<evidence type="ECO:0000313" key="10">
    <source>
        <dbReference type="EMBL" id="KAB1070246.1"/>
    </source>
</evidence>
<evidence type="ECO:0000256" key="3">
    <source>
        <dbReference type="ARBA" id="ARBA00022729"/>
    </source>
</evidence>
<keyword evidence="4" id="KW-0677">Repeat</keyword>
<dbReference type="GO" id="GO:0005737">
    <property type="term" value="C:cytoplasm"/>
    <property type="evidence" value="ECO:0007669"/>
    <property type="project" value="InterPro"/>
</dbReference>
<comment type="caution">
    <text evidence="10">The sequence shown here is derived from an EMBL/GenBank/DDBJ whole genome shotgun (WGS) entry which is preliminary data.</text>
</comment>
<dbReference type="InterPro" id="IPR003284">
    <property type="entry name" value="Sal_SpvB"/>
</dbReference>
<name>A0A6L3SNX1_9HYPH</name>
<dbReference type="SUPFAM" id="SSF69318">
    <property type="entry name" value="Integrin alpha N-terminal domain"/>
    <property type="match status" value="1"/>
</dbReference>
<evidence type="ECO:0000256" key="5">
    <source>
        <dbReference type="ARBA" id="ARBA00023026"/>
    </source>
</evidence>